<dbReference type="Gene3D" id="3.40.50.2000">
    <property type="entry name" value="Glycogen Phosphorylase B"/>
    <property type="match status" value="1"/>
</dbReference>
<keyword evidence="2" id="KW-0808">Transferase</keyword>
<dbReference type="InterPro" id="IPR001296">
    <property type="entry name" value="Glyco_trans_1"/>
</dbReference>
<name>A0A177K7F5_9MICO</name>
<dbReference type="GO" id="GO:0016757">
    <property type="term" value="F:glycosyltransferase activity"/>
    <property type="evidence" value="ECO:0007669"/>
    <property type="project" value="InterPro"/>
</dbReference>
<dbReference type="Pfam" id="PF00534">
    <property type="entry name" value="Glycos_transf_1"/>
    <property type="match status" value="1"/>
</dbReference>
<organism evidence="4 5">
    <name type="scientific">Microbacterium oleivorans</name>
    <dbReference type="NCBI Taxonomy" id="273677"/>
    <lineage>
        <taxon>Bacteria</taxon>
        <taxon>Bacillati</taxon>
        <taxon>Actinomycetota</taxon>
        <taxon>Actinomycetes</taxon>
        <taxon>Micrococcales</taxon>
        <taxon>Microbacteriaceae</taxon>
        <taxon>Microbacterium</taxon>
    </lineage>
</organism>
<evidence type="ECO:0000256" key="1">
    <source>
        <dbReference type="ARBA" id="ARBA00021292"/>
    </source>
</evidence>
<dbReference type="AlphaFoldDB" id="A0A177K7F5"/>
<reference evidence="4 5" key="1">
    <citation type="submission" date="2016-02" db="EMBL/GenBank/DDBJ databases">
        <authorList>
            <person name="Wen L."/>
            <person name="He K."/>
            <person name="Yang H."/>
        </authorList>
    </citation>
    <scope>NUCLEOTIDE SEQUENCE [LARGE SCALE GENOMIC DNA]</scope>
    <source>
        <strain evidence="4 5">CD11_3</strain>
    </source>
</reference>
<evidence type="ECO:0000256" key="2">
    <source>
        <dbReference type="ARBA" id="ARBA00022679"/>
    </source>
</evidence>
<evidence type="ECO:0000313" key="4">
    <source>
        <dbReference type="EMBL" id="OAH49330.1"/>
    </source>
</evidence>
<dbReference type="PANTHER" id="PTHR45947:SF3">
    <property type="entry name" value="SULFOQUINOVOSYL TRANSFERASE SQD2"/>
    <property type="match status" value="1"/>
</dbReference>
<comment type="caution">
    <text evidence="4">The sequence shown here is derived from an EMBL/GenBank/DDBJ whole genome shotgun (WGS) entry which is preliminary data.</text>
</comment>
<proteinExistence type="predicted"/>
<dbReference type="Proteomes" id="UP000076998">
    <property type="component" value="Unassembled WGS sequence"/>
</dbReference>
<dbReference type="EMBL" id="LSTV01000004">
    <property type="protein sequence ID" value="OAH49330.1"/>
    <property type="molecule type" value="Genomic_DNA"/>
</dbReference>
<evidence type="ECO:0000259" key="3">
    <source>
        <dbReference type="Pfam" id="PF00534"/>
    </source>
</evidence>
<dbReference type="PANTHER" id="PTHR45947">
    <property type="entry name" value="SULFOQUINOVOSYL TRANSFERASE SQD2"/>
    <property type="match status" value="1"/>
</dbReference>
<feature type="domain" description="Glycosyl transferase family 1" evidence="3">
    <location>
        <begin position="18"/>
        <end position="166"/>
    </location>
</feature>
<dbReference type="InterPro" id="IPR050194">
    <property type="entry name" value="Glycosyltransferase_grp1"/>
</dbReference>
<evidence type="ECO:0000313" key="5">
    <source>
        <dbReference type="Proteomes" id="UP000076998"/>
    </source>
</evidence>
<gene>
    <name evidence="4" type="ORF">AYL44_10695</name>
</gene>
<accession>A0A177K7F5</accession>
<dbReference type="SUPFAM" id="SSF53756">
    <property type="entry name" value="UDP-Glycosyltransferase/glycogen phosphorylase"/>
    <property type="match status" value="1"/>
</dbReference>
<sequence>MHPALPAPVGFATDNPTIDAIFVGAFEDRKSPVETAEAFAALSQENPGFRFLMVGKGAAQERITELTSARSQIELKIDPPRQGVIEAIRSARVLVLASRDTDRWREQVGLPITEALSEGLTIVTTRSTGLSSWLENTGHVVVDDPVTVEALTAGIRRAISRPLDRASVRSSLPESDARKEADQWLFSIAY</sequence>
<protein>
    <recommendedName>
        <fullName evidence="1">D-inositol 3-phosphate glycosyltransferase</fullName>
    </recommendedName>
</protein>